<keyword evidence="1" id="KW-1133">Transmembrane helix</keyword>
<proteinExistence type="predicted"/>
<dbReference type="VEuPathDB" id="HostDB:ENSCPOG00000033864"/>
<dbReference type="EMBL" id="AAKN02054606">
    <property type="status" value="NOT_ANNOTATED_CDS"/>
    <property type="molecule type" value="Genomic_DNA"/>
</dbReference>
<organism evidence="2 3">
    <name type="scientific">Cavia porcellus</name>
    <name type="common">Guinea pig</name>
    <dbReference type="NCBI Taxonomy" id="10141"/>
    <lineage>
        <taxon>Eukaryota</taxon>
        <taxon>Metazoa</taxon>
        <taxon>Chordata</taxon>
        <taxon>Craniata</taxon>
        <taxon>Vertebrata</taxon>
        <taxon>Euteleostomi</taxon>
        <taxon>Mammalia</taxon>
        <taxon>Eutheria</taxon>
        <taxon>Euarchontoglires</taxon>
        <taxon>Glires</taxon>
        <taxon>Rodentia</taxon>
        <taxon>Hystricomorpha</taxon>
        <taxon>Caviidae</taxon>
        <taxon>Cavia</taxon>
    </lineage>
</organism>
<dbReference type="GeneTree" id="ENSGT00940000161608"/>
<evidence type="ECO:0000313" key="2">
    <source>
        <dbReference type="Ensembl" id="ENSCPOP00000031323.1"/>
    </source>
</evidence>
<keyword evidence="1" id="KW-0812">Transmembrane</keyword>
<dbReference type="AlphaFoldDB" id="A0A286Y0W3"/>
<reference evidence="3" key="1">
    <citation type="journal article" date="2011" name="Nature">
        <title>A high-resolution map of human evolutionary constraint using 29 mammals.</title>
        <authorList>
            <person name="Lindblad-Toh K."/>
            <person name="Garber M."/>
            <person name="Zuk O."/>
            <person name="Lin M.F."/>
            <person name="Parker B.J."/>
            <person name="Washietl S."/>
            <person name="Kheradpour P."/>
            <person name="Ernst J."/>
            <person name="Jordan G."/>
            <person name="Mauceli E."/>
            <person name="Ward L.D."/>
            <person name="Lowe C.B."/>
            <person name="Holloway A.K."/>
            <person name="Clamp M."/>
            <person name="Gnerre S."/>
            <person name="Alfoldi J."/>
            <person name="Beal K."/>
            <person name="Chang J."/>
            <person name="Clawson H."/>
            <person name="Cuff J."/>
            <person name="Di Palma F."/>
            <person name="Fitzgerald S."/>
            <person name="Flicek P."/>
            <person name="Guttman M."/>
            <person name="Hubisz M.J."/>
            <person name="Jaffe D.B."/>
            <person name="Jungreis I."/>
            <person name="Kent W.J."/>
            <person name="Kostka D."/>
            <person name="Lara M."/>
            <person name="Martins A.L."/>
            <person name="Massingham T."/>
            <person name="Moltke I."/>
            <person name="Raney B.J."/>
            <person name="Rasmussen M.D."/>
            <person name="Robinson J."/>
            <person name="Stark A."/>
            <person name="Vilella A.J."/>
            <person name="Wen J."/>
            <person name="Xie X."/>
            <person name="Zody M.C."/>
            <person name="Baldwin J."/>
            <person name="Bloom T."/>
            <person name="Chin C.W."/>
            <person name="Heiman D."/>
            <person name="Nicol R."/>
            <person name="Nusbaum C."/>
            <person name="Young S."/>
            <person name="Wilkinson J."/>
            <person name="Worley K.C."/>
            <person name="Kovar C.L."/>
            <person name="Muzny D.M."/>
            <person name="Gibbs R.A."/>
            <person name="Cree A."/>
            <person name="Dihn H.H."/>
            <person name="Fowler G."/>
            <person name="Jhangiani S."/>
            <person name="Joshi V."/>
            <person name="Lee S."/>
            <person name="Lewis L.R."/>
            <person name="Nazareth L.V."/>
            <person name="Okwuonu G."/>
            <person name="Santibanez J."/>
            <person name="Warren W.C."/>
            <person name="Mardis E.R."/>
            <person name="Weinstock G.M."/>
            <person name="Wilson R.K."/>
            <person name="Delehaunty K."/>
            <person name="Dooling D."/>
            <person name="Fronik C."/>
            <person name="Fulton L."/>
            <person name="Fulton B."/>
            <person name="Graves T."/>
            <person name="Minx P."/>
            <person name="Sodergren E."/>
            <person name="Birney E."/>
            <person name="Margulies E.H."/>
            <person name="Herrero J."/>
            <person name="Green E.D."/>
            <person name="Haussler D."/>
            <person name="Siepel A."/>
            <person name="Goldman N."/>
            <person name="Pollard K.S."/>
            <person name="Pedersen J.S."/>
            <person name="Lander E.S."/>
            <person name="Kellis M."/>
        </authorList>
    </citation>
    <scope>NUCLEOTIDE SEQUENCE [LARGE SCALE GENOMIC DNA]</scope>
    <source>
        <strain evidence="3">2N</strain>
    </source>
</reference>
<evidence type="ECO:0000256" key="1">
    <source>
        <dbReference type="SAM" id="Phobius"/>
    </source>
</evidence>
<reference evidence="2" key="2">
    <citation type="submission" date="2025-08" db="UniProtKB">
        <authorList>
            <consortium name="Ensembl"/>
        </authorList>
    </citation>
    <scope>IDENTIFICATION</scope>
    <source>
        <strain evidence="2">2N</strain>
    </source>
</reference>
<protein>
    <submittedName>
        <fullName evidence="2">Uncharacterized protein</fullName>
    </submittedName>
</protein>
<keyword evidence="1" id="KW-0472">Membrane</keyword>
<evidence type="ECO:0000313" key="3">
    <source>
        <dbReference type="Proteomes" id="UP000005447"/>
    </source>
</evidence>
<accession>A0A286Y0W3</accession>
<feature type="transmembrane region" description="Helical" evidence="1">
    <location>
        <begin position="69"/>
        <end position="92"/>
    </location>
</feature>
<dbReference type="InParanoid" id="A0A286Y0W3"/>
<sequence>MDLFSRNLPRVHPETQVSGLKSQPRQLSRVNGWSLPLHPFQAVVWATYLVLSVVTFGIVIPLLPSTWKYISYSVTGVVFVFHWVVYFTAVTIDPAEANVRLRNYSKPMPIFDRSQHAHVIQNQYCHLCEVTV</sequence>
<dbReference type="Ensembl" id="ENSCPOT00000047424.1">
    <property type="protein sequence ID" value="ENSCPOP00000031323.1"/>
    <property type="gene ID" value="ENSCPOG00000033864.1"/>
</dbReference>
<dbReference type="OMA" id="CEVDVYV"/>
<reference evidence="2" key="3">
    <citation type="submission" date="2025-09" db="UniProtKB">
        <authorList>
            <consortium name="Ensembl"/>
        </authorList>
    </citation>
    <scope>IDENTIFICATION</scope>
    <source>
        <strain evidence="2">2N</strain>
    </source>
</reference>
<dbReference type="Bgee" id="ENSCPOG00000033864">
    <property type="expression patterns" value="Expressed in testis"/>
</dbReference>
<name>A0A286Y0W3_CAVPO</name>
<dbReference type="eggNOG" id="KOG1311">
    <property type="taxonomic scope" value="Eukaryota"/>
</dbReference>
<dbReference type="Proteomes" id="UP000005447">
    <property type="component" value="Unassembled WGS sequence"/>
</dbReference>
<feature type="transmembrane region" description="Helical" evidence="1">
    <location>
        <begin position="42"/>
        <end position="63"/>
    </location>
</feature>
<dbReference type="STRING" id="10141.ENSCPOP00000031323"/>
<keyword evidence="3" id="KW-1185">Reference proteome</keyword>